<dbReference type="InterPro" id="IPR029052">
    <property type="entry name" value="Metallo-depent_PP-like"/>
</dbReference>
<keyword evidence="3" id="KW-0472">Membrane</keyword>
<evidence type="ECO:0000313" key="5">
    <source>
        <dbReference type="Proteomes" id="UP000007350"/>
    </source>
</evidence>
<evidence type="ECO:0000256" key="1">
    <source>
        <dbReference type="ARBA" id="ARBA00022801"/>
    </source>
</evidence>
<evidence type="ECO:0000256" key="3">
    <source>
        <dbReference type="SAM" id="Phobius"/>
    </source>
</evidence>
<evidence type="ECO:0000313" key="4">
    <source>
        <dbReference type="EMBL" id="EKF29156.1"/>
    </source>
</evidence>
<name>K2N3H5_TRYCR</name>
<organism evidence="4 5">
    <name type="scientific">Trypanosoma cruzi marinkellei</name>
    <dbReference type="NCBI Taxonomy" id="85056"/>
    <lineage>
        <taxon>Eukaryota</taxon>
        <taxon>Discoba</taxon>
        <taxon>Euglenozoa</taxon>
        <taxon>Kinetoplastea</taxon>
        <taxon>Metakinetoplastina</taxon>
        <taxon>Trypanosomatida</taxon>
        <taxon>Trypanosomatidae</taxon>
        <taxon>Trypanosoma</taxon>
        <taxon>Schizotrypanum</taxon>
    </lineage>
</organism>
<evidence type="ECO:0008006" key="6">
    <source>
        <dbReference type="Google" id="ProtNLM"/>
    </source>
</evidence>
<dbReference type="PANTHER" id="PTHR10340">
    <property type="entry name" value="SPHINGOMYELIN PHOSPHODIESTERASE"/>
    <property type="match status" value="1"/>
</dbReference>
<keyword evidence="3" id="KW-0812">Transmembrane</keyword>
<sequence length="381" mass="43002">HDYPTLETTITATFGFVIEKLAAVLPNKTPSGSPSVVVALGNNDVVPDYFFDIAKLPSLVILEEASVMLKNGVLEADEARQFKRCGYYLRAFSPTFRVIVLHTLLWSHRIQPPIPAGEEDPCGQFLFLTIELETARRANAKVIIMSHIPPMSDVWKVLSNRDFTSVSEDMYWKPVYQERFNWLMTEFSDIVTVQLYGHTHLFYFQALSEGVPFFIVPAISPLFGNAPSYFIAQLDDESLSLKSLTQRYFDEKWTTGVRVEDLFGDLTDTASLRASAMRLVTDDALWAKYVKLRAGGVGGEKRFPGGECDSWCRKVIACNMVSNVWDDIRACVEAKEKEPSRKLLIIIPVVVIAVALLILGVGILVVYRRRQLRYMEGVRDT</sequence>
<dbReference type="SUPFAM" id="SSF56300">
    <property type="entry name" value="Metallo-dependent phosphatases"/>
    <property type="match status" value="1"/>
</dbReference>
<dbReference type="EMBL" id="AHKC01013969">
    <property type="protein sequence ID" value="EKF29156.1"/>
    <property type="molecule type" value="Genomic_DNA"/>
</dbReference>
<dbReference type="Proteomes" id="UP000007350">
    <property type="component" value="Unassembled WGS sequence"/>
</dbReference>
<keyword evidence="1" id="KW-0378">Hydrolase</keyword>
<dbReference type="OrthoDB" id="348678at2759"/>
<keyword evidence="3" id="KW-1133">Transmembrane helix</keyword>
<dbReference type="AlphaFoldDB" id="K2N3H5"/>
<feature type="non-terminal residue" evidence="4">
    <location>
        <position position="1"/>
    </location>
</feature>
<comment type="caution">
    <text evidence="4">The sequence shown here is derived from an EMBL/GenBank/DDBJ whole genome shotgun (WGS) entry which is preliminary data.</text>
</comment>
<evidence type="ECO:0000256" key="2">
    <source>
        <dbReference type="ARBA" id="ARBA00023180"/>
    </source>
</evidence>
<proteinExistence type="predicted"/>
<dbReference type="PANTHER" id="PTHR10340:SF57">
    <property type="entry name" value="METALLOPHOS DOMAIN-CONTAINING PROTEIN"/>
    <property type="match status" value="1"/>
</dbReference>
<gene>
    <name evidence="4" type="ORF">MOQ_007075</name>
</gene>
<keyword evidence="5" id="KW-1185">Reference proteome</keyword>
<reference evidence="4 5" key="1">
    <citation type="journal article" date="2012" name="BMC Genomics">
        <title>Comparative genomic analysis of human infective Trypanosoma cruzi lineages with the bat-restricted subspecies T. cruzi marinkellei.</title>
        <authorList>
            <person name="Franzen O."/>
            <person name="Talavera-Lopez C."/>
            <person name="Ochaya S."/>
            <person name="Butler C.E."/>
            <person name="Messenger L.A."/>
            <person name="Lewis M.D."/>
            <person name="Llewellyn M.S."/>
            <person name="Marinkelle C.J."/>
            <person name="Tyler K.M."/>
            <person name="Miles M.A."/>
            <person name="Andersson B."/>
        </authorList>
    </citation>
    <scope>NUCLEOTIDE SEQUENCE [LARGE SCALE GENOMIC DNA]</scope>
    <source>
        <strain evidence="4 5">B7</strain>
    </source>
</reference>
<dbReference type="GO" id="GO:0016787">
    <property type="term" value="F:hydrolase activity"/>
    <property type="evidence" value="ECO:0007669"/>
    <property type="project" value="UniProtKB-KW"/>
</dbReference>
<feature type="transmembrane region" description="Helical" evidence="3">
    <location>
        <begin position="343"/>
        <end position="367"/>
    </location>
</feature>
<protein>
    <recommendedName>
        <fullName evidence="6">Calcineurin-like phosphoesterase domain-containing protein</fullName>
    </recommendedName>
</protein>
<keyword evidence="2" id="KW-0325">Glycoprotein</keyword>
<accession>K2N3H5</accession>